<dbReference type="InterPro" id="IPR007294">
    <property type="entry name" value="DUF401"/>
</dbReference>
<evidence type="ECO:0000256" key="1">
    <source>
        <dbReference type="SAM" id="Phobius"/>
    </source>
</evidence>
<evidence type="ECO:0000313" key="2">
    <source>
        <dbReference type="EMBL" id="MBM6705016.1"/>
    </source>
</evidence>
<sequence>MLWFAAAVHACGLVDAAAQFLSMLGMPPFVSVLVTAFAVSFITGVSLASVAISMPLAVAIAPGSSLAAFGVIAAGFLAQFVTPAHLCLVVSAQGLGASVSSLLKELALPLVLSIAVLALLGAAVFFAAQDPGLGARL</sequence>
<feature type="transmembrane region" description="Helical" evidence="1">
    <location>
        <begin position="32"/>
        <end position="54"/>
    </location>
</feature>
<dbReference type="Proteomes" id="UP000715095">
    <property type="component" value="Unassembled WGS sequence"/>
</dbReference>
<keyword evidence="3" id="KW-1185">Reference proteome</keyword>
<dbReference type="PANTHER" id="PTHR39556">
    <property type="entry name" value="PROTEIN, PUTATIVE-RELATED"/>
    <property type="match status" value="1"/>
</dbReference>
<evidence type="ECO:0000313" key="3">
    <source>
        <dbReference type="Proteomes" id="UP000715095"/>
    </source>
</evidence>
<gene>
    <name evidence="2" type="ORF">H6A60_11115</name>
</gene>
<reference evidence="2 3" key="1">
    <citation type="journal article" date="2021" name="Sci. Rep.">
        <title>The distribution of antibiotic resistance genes in chicken gut microbiota commensals.</title>
        <authorList>
            <person name="Juricova H."/>
            <person name="Matiasovicova J."/>
            <person name="Kubasova T."/>
            <person name="Cejkova D."/>
            <person name="Rychlik I."/>
        </authorList>
    </citation>
    <scope>NUCLEOTIDE SEQUENCE [LARGE SCALE GENOMIC DNA]</scope>
    <source>
        <strain evidence="2 3">An829</strain>
    </source>
</reference>
<comment type="caution">
    <text evidence="2">The sequence shown here is derived from an EMBL/GenBank/DDBJ whole genome shotgun (WGS) entry which is preliminary data.</text>
</comment>
<proteinExistence type="predicted"/>
<keyword evidence="1" id="KW-0812">Transmembrane</keyword>
<organism evidence="2 3">
    <name type="scientific">Sutterella massiliensis</name>
    <dbReference type="NCBI Taxonomy" id="1816689"/>
    <lineage>
        <taxon>Bacteria</taxon>
        <taxon>Pseudomonadati</taxon>
        <taxon>Pseudomonadota</taxon>
        <taxon>Betaproteobacteria</taxon>
        <taxon>Burkholderiales</taxon>
        <taxon>Sutterellaceae</taxon>
        <taxon>Sutterella</taxon>
    </lineage>
</organism>
<name>A0ABS2DUH6_9BURK</name>
<protein>
    <submittedName>
        <fullName evidence="2">DUF401 family protein</fullName>
    </submittedName>
</protein>
<dbReference type="EMBL" id="JACJJC010000058">
    <property type="protein sequence ID" value="MBM6705016.1"/>
    <property type="molecule type" value="Genomic_DNA"/>
</dbReference>
<keyword evidence="1" id="KW-1133">Transmembrane helix</keyword>
<dbReference type="Pfam" id="PF04165">
    <property type="entry name" value="DUF401"/>
    <property type="match status" value="1"/>
</dbReference>
<dbReference type="PANTHER" id="PTHR39556:SF1">
    <property type="entry name" value="PROTEIN, PUTATIVE-RELATED"/>
    <property type="match status" value="1"/>
</dbReference>
<feature type="transmembrane region" description="Helical" evidence="1">
    <location>
        <begin position="66"/>
        <end position="86"/>
    </location>
</feature>
<keyword evidence="1" id="KW-0472">Membrane</keyword>
<accession>A0ABS2DUH6</accession>
<feature type="transmembrane region" description="Helical" evidence="1">
    <location>
        <begin position="106"/>
        <end position="128"/>
    </location>
</feature>